<dbReference type="GO" id="GO:0008146">
    <property type="term" value="F:sulfotransferase activity"/>
    <property type="evidence" value="ECO:0007669"/>
    <property type="project" value="InterPro"/>
</dbReference>
<reference evidence="1 2" key="1">
    <citation type="submission" date="2019-12" db="EMBL/GenBank/DDBJ databases">
        <authorList>
            <person name="Reyes-Prieto M."/>
        </authorList>
    </citation>
    <scope>NUCLEOTIDE SEQUENCE [LARGE SCALE GENOMIC DNA]</scope>
    <source>
        <strain evidence="1">HF14-78462</strain>
    </source>
</reference>
<dbReference type="InterPro" id="IPR027417">
    <property type="entry name" value="P-loop_NTPase"/>
</dbReference>
<dbReference type="InterPro" id="IPR005331">
    <property type="entry name" value="Sulfotransferase"/>
</dbReference>
<accession>A0A5S9N8E9</accession>
<evidence type="ECO:0008006" key="3">
    <source>
        <dbReference type="Google" id="ProtNLM"/>
    </source>
</evidence>
<proteinExistence type="predicted"/>
<dbReference type="Pfam" id="PF03567">
    <property type="entry name" value="Sulfotransfer_2"/>
    <property type="match status" value="1"/>
</dbReference>
<sequence length="177" mass="20235">MVASSVSVIDGLYPNLEEVQGLRSYLGDGTAPAAGQPALVTILRDPFSRLVSHYDFWKTQIQDTGHYLWRKMHEQDWSLEQFALSPEMQNFYSQHFSQISIGRFAYIGISENIDESIRNCFDVIGLRSAMQTRHDNRKAGKDERTIDPGLRRAVEEFHAQDYLIYNYAVARFHSGAA</sequence>
<gene>
    <name evidence="1" type="ORF">STARVERO_00001</name>
</gene>
<organism evidence="1 2">
    <name type="scientific">Starkeya nomas</name>
    <dbReference type="NCBI Taxonomy" id="2666134"/>
    <lineage>
        <taxon>Bacteria</taxon>
        <taxon>Pseudomonadati</taxon>
        <taxon>Pseudomonadota</taxon>
        <taxon>Alphaproteobacteria</taxon>
        <taxon>Hyphomicrobiales</taxon>
        <taxon>Xanthobacteraceae</taxon>
        <taxon>Starkeya</taxon>
    </lineage>
</organism>
<evidence type="ECO:0000313" key="1">
    <source>
        <dbReference type="EMBL" id="CAA0085276.1"/>
    </source>
</evidence>
<dbReference type="GO" id="GO:0016020">
    <property type="term" value="C:membrane"/>
    <property type="evidence" value="ECO:0007669"/>
    <property type="project" value="InterPro"/>
</dbReference>
<protein>
    <recommendedName>
        <fullName evidence="3">Sulfotransferase family protein</fullName>
    </recommendedName>
</protein>
<dbReference type="Gene3D" id="3.40.50.300">
    <property type="entry name" value="P-loop containing nucleotide triphosphate hydrolases"/>
    <property type="match status" value="1"/>
</dbReference>
<name>A0A5S9N8E9_9HYPH</name>
<dbReference type="SUPFAM" id="SSF52540">
    <property type="entry name" value="P-loop containing nucleoside triphosphate hydrolases"/>
    <property type="match status" value="1"/>
</dbReference>
<dbReference type="Proteomes" id="UP000433050">
    <property type="component" value="Unassembled WGS sequence"/>
</dbReference>
<dbReference type="EMBL" id="CACSAS010000001">
    <property type="protein sequence ID" value="CAA0085276.1"/>
    <property type="molecule type" value="Genomic_DNA"/>
</dbReference>
<keyword evidence="2" id="KW-1185">Reference proteome</keyword>
<dbReference type="AlphaFoldDB" id="A0A5S9N8E9"/>
<evidence type="ECO:0000313" key="2">
    <source>
        <dbReference type="Proteomes" id="UP000433050"/>
    </source>
</evidence>
<dbReference type="RefSeq" id="WP_159597462.1">
    <property type="nucleotide sequence ID" value="NZ_CACSAS010000001.1"/>
</dbReference>